<comment type="subcellular location">
    <subcellularLocation>
        <location evidence="1">Plastid</location>
        <location evidence="1">Chloroplast thylakoid membrane</location>
        <topology evidence="1">Peripheral membrane protein</topology>
        <orientation evidence="1">Lumenal side</orientation>
    </subcellularLocation>
</comment>
<dbReference type="PANTHER" id="PTHR33399:SF6">
    <property type="entry name" value="PSBQ-LIKE PROTEIN 3, CHLOROPLASTIC"/>
    <property type="match status" value="1"/>
</dbReference>
<dbReference type="Gene3D" id="1.20.120.290">
    <property type="entry name" value="Oxygen-evolving enhancer protein 3 (PsbQ), four-helix up-down bundle"/>
    <property type="match status" value="1"/>
</dbReference>
<sequence>MTVRLLVWQPNLLYFSPTFICSRKPSLKSYEMPLKLPKSSIGRRTVMTSLIFGAEAFFSKEFASGFDFTLVAPDQTIEEAESSITGHAQALLQVKDLIDSDSWTEAQRELRKSSSYLKQDIYTIIQGKPGSERPVLRKLYSDLFNNVTRLDYAARDRDGLRIRKCYDNIVLALNDILSKL</sequence>
<evidence type="ECO:0000256" key="4">
    <source>
        <dbReference type="ARBA" id="ARBA00022946"/>
    </source>
</evidence>
<dbReference type="PANTHER" id="PTHR33399">
    <property type="entry name" value="OXYGEN-EVOLVING ENHANCER PROTEIN 3-1, CHLOROPLASTIC"/>
    <property type="match status" value="1"/>
</dbReference>
<keyword evidence="5" id="KW-0793">Thylakoid</keyword>
<comment type="similarity">
    <text evidence="7">Belongs to the PsbQ family.</text>
</comment>
<gene>
    <name evidence="8" type="primary">PQL3</name>
</gene>
<dbReference type="InterPro" id="IPR008797">
    <property type="entry name" value="PSII_PsbQ"/>
</dbReference>
<keyword evidence="4" id="KW-0809">Transit peptide</keyword>
<keyword evidence="3" id="KW-0934">Plastid</keyword>
<dbReference type="GO" id="GO:0009535">
    <property type="term" value="C:chloroplast thylakoid membrane"/>
    <property type="evidence" value="ECO:0007669"/>
    <property type="project" value="UniProtKB-SubCell"/>
</dbReference>
<dbReference type="EMBL" id="KM584073">
    <property type="protein sequence ID" value="AKG62173.1"/>
    <property type="molecule type" value="mRNA"/>
</dbReference>
<evidence type="ECO:0000256" key="3">
    <source>
        <dbReference type="ARBA" id="ARBA00022640"/>
    </source>
</evidence>
<dbReference type="GO" id="GO:0019898">
    <property type="term" value="C:extrinsic component of membrane"/>
    <property type="evidence" value="ECO:0007669"/>
    <property type="project" value="InterPro"/>
</dbReference>
<dbReference type="Pfam" id="PF05757">
    <property type="entry name" value="PsbQ"/>
    <property type="match status" value="1"/>
</dbReference>
<evidence type="ECO:0000256" key="6">
    <source>
        <dbReference type="ARBA" id="ARBA00023136"/>
    </source>
</evidence>
<evidence type="ECO:0000313" key="8">
    <source>
        <dbReference type="EMBL" id="AKG62173.1"/>
    </source>
</evidence>
<dbReference type="FunFam" id="1.20.120.290:FF:000004">
    <property type="entry name" value="Oxygen-evolving enhancer protein 3"/>
    <property type="match status" value="1"/>
</dbReference>
<evidence type="ECO:0000256" key="7">
    <source>
        <dbReference type="ARBA" id="ARBA00035649"/>
    </source>
</evidence>
<protein>
    <submittedName>
        <fullName evidence="8">PQL-like protein</fullName>
    </submittedName>
</protein>
<dbReference type="InterPro" id="IPR054099">
    <property type="entry name" value="PSII_PsbQ_pln"/>
</dbReference>
<evidence type="ECO:0000256" key="1">
    <source>
        <dbReference type="ARBA" id="ARBA00004622"/>
    </source>
</evidence>
<keyword evidence="2" id="KW-0150">Chloroplast</keyword>
<dbReference type="GO" id="GO:0005509">
    <property type="term" value="F:calcium ion binding"/>
    <property type="evidence" value="ECO:0007669"/>
    <property type="project" value="InterPro"/>
</dbReference>
<dbReference type="AlphaFoldDB" id="A0A0F7GX11"/>
<dbReference type="InterPro" id="IPR023222">
    <property type="entry name" value="PsbQ-like_dom_sf"/>
</dbReference>
<proteinExistence type="evidence at transcript level"/>
<organism evidence="8">
    <name type="scientific">Melianthus villosus</name>
    <dbReference type="NCBI Taxonomy" id="377280"/>
    <lineage>
        <taxon>Eukaryota</taxon>
        <taxon>Viridiplantae</taxon>
        <taxon>Streptophyta</taxon>
        <taxon>Embryophyta</taxon>
        <taxon>Tracheophyta</taxon>
        <taxon>Spermatophyta</taxon>
        <taxon>Magnoliopsida</taxon>
        <taxon>eudicotyledons</taxon>
        <taxon>Gunneridae</taxon>
        <taxon>Pentapetalae</taxon>
        <taxon>rosids</taxon>
        <taxon>malvids</taxon>
        <taxon>Geraniales</taxon>
        <taxon>Francoaceae</taxon>
        <taxon>Melianthus</taxon>
    </lineage>
</organism>
<accession>A0A0F7GX11</accession>
<dbReference type="SUPFAM" id="SSF101112">
    <property type="entry name" value="Oxygen-evolving enhancer protein 3"/>
    <property type="match status" value="1"/>
</dbReference>
<keyword evidence="6" id="KW-0472">Membrane</keyword>
<evidence type="ECO:0000256" key="5">
    <source>
        <dbReference type="ARBA" id="ARBA00023078"/>
    </source>
</evidence>
<evidence type="ECO:0000256" key="2">
    <source>
        <dbReference type="ARBA" id="ARBA00022528"/>
    </source>
</evidence>
<reference evidence="8" key="1">
    <citation type="journal article" date="2015" name="BMC Plant Biol.">
        <title>NDH expression marks major transitions in plant evolution and reveals coordinate intracellular gene loss.</title>
        <authorList>
            <person name="Ruhlman T.A."/>
            <person name="Chang W.J."/>
            <person name="Chen J.J."/>
            <person name="Huang Y.T."/>
            <person name="Chan M.T."/>
            <person name="Zhang J."/>
            <person name="Liao D.C."/>
            <person name="Blazier J.C."/>
            <person name="Jin X."/>
            <person name="Shih M.C."/>
            <person name="Jansen R.K."/>
            <person name="Lin C.S."/>
        </authorList>
    </citation>
    <scope>NUCLEOTIDE SEQUENCE</scope>
</reference>
<dbReference type="GO" id="GO:0009767">
    <property type="term" value="P:photosynthetic electron transport chain"/>
    <property type="evidence" value="ECO:0007669"/>
    <property type="project" value="TreeGrafter"/>
</dbReference>
<name>A0A0F7GX11_9ROSI</name>
<dbReference type="GO" id="GO:0009654">
    <property type="term" value="C:photosystem II oxygen evolving complex"/>
    <property type="evidence" value="ECO:0007669"/>
    <property type="project" value="InterPro"/>
</dbReference>